<proteinExistence type="predicted"/>
<dbReference type="AlphaFoldDB" id="A0A0A2LK82"/>
<gene>
    <name evidence="1" type="ORF">Q763_12405</name>
</gene>
<accession>A0A0A2LK82</accession>
<organism evidence="1 2">
    <name type="scientific">Flavobacterium beibuense F44-8</name>
    <dbReference type="NCBI Taxonomy" id="1406840"/>
    <lineage>
        <taxon>Bacteria</taxon>
        <taxon>Pseudomonadati</taxon>
        <taxon>Bacteroidota</taxon>
        <taxon>Flavobacteriia</taxon>
        <taxon>Flavobacteriales</taxon>
        <taxon>Flavobacteriaceae</taxon>
        <taxon>Flavobacterium</taxon>
    </lineage>
</organism>
<name>A0A0A2LK82_9FLAO</name>
<dbReference type="Proteomes" id="UP000030129">
    <property type="component" value="Unassembled WGS sequence"/>
</dbReference>
<dbReference type="EMBL" id="JRLV01000015">
    <property type="protein sequence ID" value="KGO79646.1"/>
    <property type="molecule type" value="Genomic_DNA"/>
</dbReference>
<evidence type="ECO:0000313" key="2">
    <source>
        <dbReference type="Proteomes" id="UP000030129"/>
    </source>
</evidence>
<reference evidence="1 2" key="1">
    <citation type="submission" date="2013-09" db="EMBL/GenBank/DDBJ databases">
        <authorList>
            <person name="Zeng Z."/>
            <person name="Chen C."/>
        </authorList>
    </citation>
    <scope>NUCLEOTIDE SEQUENCE [LARGE SCALE GENOMIC DNA]</scope>
    <source>
        <strain evidence="1 2">F44-8</strain>
    </source>
</reference>
<evidence type="ECO:0000313" key="1">
    <source>
        <dbReference type="EMBL" id="KGO79646.1"/>
    </source>
</evidence>
<keyword evidence="2" id="KW-1185">Reference proteome</keyword>
<comment type="caution">
    <text evidence="1">The sequence shown here is derived from an EMBL/GenBank/DDBJ whole genome shotgun (WGS) entry which is preliminary data.</text>
</comment>
<sequence>MNLKEKLLLTVPEFDFREYQNEDDFIVVCFFALFTANNMHSTTIMEHCADCITFIYNNKYPDYDAMLDQIALTLFDEDQFNEAFLDLLPVEVQQRFHNSIAMWRQGSGSVQ</sequence>
<dbReference type="RefSeq" id="WP_035134667.1">
    <property type="nucleotide sequence ID" value="NZ_JRLV01000015.1"/>
</dbReference>
<protein>
    <submittedName>
        <fullName evidence="1">Uncharacterized protein</fullName>
    </submittedName>
</protein>